<sequence>MGEEKGEVLEAVLKETVDLESIPIEEVFENLRCTKEGLTSSAAQERLGIFGHNKLEEKKVFKLWLTRNGKVVYAVKVHGN</sequence>
<comment type="caution">
    <text evidence="1">The sequence shown here is derived from an EMBL/GenBank/DDBJ whole genome shotgun (WGS) entry which is preliminary data.</text>
</comment>
<protein>
    <submittedName>
        <fullName evidence="1">Uncharacterized protein</fullName>
    </submittedName>
</protein>
<name>A0ACB9E3B5_CICIN</name>
<organism evidence="1 2">
    <name type="scientific">Cichorium intybus</name>
    <name type="common">Chicory</name>
    <dbReference type="NCBI Taxonomy" id="13427"/>
    <lineage>
        <taxon>Eukaryota</taxon>
        <taxon>Viridiplantae</taxon>
        <taxon>Streptophyta</taxon>
        <taxon>Embryophyta</taxon>
        <taxon>Tracheophyta</taxon>
        <taxon>Spermatophyta</taxon>
        <taxon>Magnoliopsida</taxon>
        <taxon>eudicotyledons</taxon>
        <taxon>Gunneridae</taxon>
        <taxon>Pentapetalae</taxon>
        <taxon>asterids</taxon>
        <taxon>campanulids</taxon>
        <taxon>Asterales</taxon>
        <taxon>Asteraceae</taxon>
        <taxon>Cichorioideae</taxon>
        <taxon>Cichorieae</taxon>
        <taxon>Cichoriinae</taxon>
        <taxon>Cichorium</taxon>
    </lineage>
</organism>
<accession>A0ACB9E3B5</accession>
<keyword evidence="2" id="KW-1185">Reference proteome</keyword>
<proteinExistence type="predicted"/>
<gene>
    <name evidence="1" type="ORF">L2E82_25325</name>
</gene>
<dbReference type="Proteomes" id="UP001055811">
    <property type="component" value="Linkage Group LG04"/>
</dbReference>
<reference evidence="2" key="1">
    <citation type="journal article" date="2022" name="Mol. Ecol. Resour.">
        <title>The genomes of chicory, endive, great burdock and yacon provide insights into Asteraceae palaeo-polyploidization history and plant inulin production.</title>
        <authorList>
            <person name="Fan W."/>
            <person name="Wang S."/>
            <person name="Wang H."/>
            <person name="Wang A."/>
            <person name="Jiang F."/>
            <person name="Liu H."/>
            <person name="Zhao H."/>
            <person name="Xu D."/>
            <person name="Zhang Y."/>
        </authorList>
    </citation>
    <scope>NUCLEOTIDE SEQUENCE [LARGE SCALE GENOMIC DNA]</scope>
    <source>
        <strain evidence="2">cv. Punajuju</strain>
    </source>
</reference>
<reference evidence="1 2" key="2">
    <citation type="journal article" date="2022" name="Mol. Ecol. Resour.">
        <title>The genomes of chicory, endive, great burdock and yacon provide insights into Asteraceae paleo-polyploidization history and plant inulin production.</title>
        <authorList>
            <person name="Fan W."/>
            <person name="Wang S."/>
            <person name="Wang H."/>
            <person name="Wang A."/>
            <person name="Jiang F."/>
            <person name="Liu H."/>
            <person name="Zhao H."/>
            <person name="Xu D."/>
            <person name="Zhang Y."/>
        </authorList>
    </citation>
    <scope>NUCLEOTIDE SEQUENCE [LARGE SCALE GENOMIC DNA]</scope>
    <source>
        <strain evidence="2">cv. Punajuju</strain>
        <tissue evidence="1">Leaves</tissue>
    </source>
</reference>
<dbReference type="EMBL" id="CM042012">
    <property type="protein sequence ID" value="KAI3753277.1"/>
    <property type="molecule type" value="Genomic_DNA"/>
</dbReference>
<evidence type="ECO:0000313" key="2">
    <source>
        <dbReference type="Proteomes" id="UP001055811"/>
    </source>
</evidence>
<evidence type="ECO:0000313" key="1">
    <source>
        <dbReference type="EMBL" id="KAI3753277.1"/>
    </source>
</evidence>